<proteinExistence type="predicted"/>
<protein>
    <recommendedName>
        <fullName evidence="4">Helix-turn-helix domain-containing protein</fullName>
    </recommendedName>
</protein>
<evidence type="ECO:0008006" key="4">
    <source>
        <dbReference type="Google" id="ProtNLM"/>
    </source>
</evidence>
<accession>A0ABP8KZS2</accession>
<dbReference type="CDD" id="cd00093">
    <property type="entry name" value="HTH_XRE"/>
    <property type="match status" value="1"/>
</dbReference>
<keyword evidence="3" id="KW-1185">Reference proteome</keyword>
<evidence type="ECO:0000256" key="1">
    <source>
        <dbReference type="SAM" id="MobiDB-lite"/>
    </source>
</evidence>
<gene>
    <name evidence="2" type="ORF">GCM10023187_54770</name>
</gene>
<dbReference type="InterPro" id="IPR001387">
    <property type="entry name" value="Cro/C1-type_HTH"/>
</dbReference>
<sequence length="145" mass="16167">MLWLGYFGIRQVQVINHGSPQPQFEPLPVAATKEESTHSEPDDSLTTDFTAPADTTGVKYQKSTLSDQHASLIHERLKVLMAEQKPYTNPDLTLTDLARSLGVHPNHLSQVINSKESKRFYDLVNEKGFSGGTFLGRYSGYGLCR</sequence>
<name>A0ABP8KZS2_9BACT</name>
<reference evidence="3" key="1">
    <citation type="journal article" date="2019" name="Int. J. Syst. Evol. Microbiol.">
        <title>The Global Catalogue of Microorganisms (GCM) 10K type strain sequencing project: providing services to taxonomists for standard genome sequencing and annotation.</title>
        <authorList>
            <consortium name="The Broad Institute Genomics Platform"/>
            <consortium name="The Broad Institute Genome Sequencing Center for Infectious Disease"/>
            <person name="Wu L."/>
            <person name="Ma J."/>
        </authorList>
    </citation>
    <scope>NUCLEOTIDE SEQUENCE [LARGE SCALE GENOMIC DNA]</scope>
    <source>
        <strain evidence="3">JCM 17925</strain>
    </source>
</reference>
<evidence type="ECO:0000313" key="2">
    <source>
        <dbReference type="EMBL" id="GAA4419936.1"/>
    </source>
</evidence>
<dbReference type="Gene3D" id="1.10.10.60">
    <property type="entry name" value="Homeodomain-like"/>
    <property type="match status" value="1"/>
</dbReference>
<dbReference type="Proteomes" id="UP001500936">
    <property type="component" value="Unassembled WGS sequence"/>
</dbReference>
<evidence type="ECO:0000313" key="3">
    <source>
        <dbReference type="Proteomes" id="UP001500936"/>
    </source>
</evidence>
<comment type="caution">
    <text evidence="2">The sequence shown here is derived from an EMBL/GenBank/DDBJ whole genome shotgun (WGS) entry which is preliminary data.</text>
</comment>
<dbReference type="RefSeq" id="WP_345271268.1">
    <property type="nucleotide sequence ID" value="NZ_BAABHB010000019.1"/>
</dbReference>
<feature type="compositionally biased region" description="Basic and acidic residues" evidence="1">
    <location>
        <begin position="32"/>
        <end position="41"/>
    </location>
</feature>
<dbReference type="EMBL" id="BAABHB010000019">
    <property type="protein sequence ID" value="GAA4419936.1"/>
    <property type="molecule type" value="Genomic_DNA"/>
</dbReference>
<feature type="region of interest" description="Disordered" evidence="1">
    <location>
        <begin position="19"/>
        <end position="52"/>
    </location>
</feature>
<organism evidence="2 3">
    <name type="scientific">Nibrella viscosa</name>
    <dbReference type="NCBI Taxonomy" id="1084524"/>
    <lineage>
        <taxon>Bacteria</taxon>
        <taxon>Pseudomonadati</taxon>
        <taxon>Bacteroidota</taxon>
        <taxon>Cytophagia</taxon>
        <taxon>Cytophagales</taxon>
        <taxon>Spirosomataceae</taxon>
        <taxon>Nibrella</taxon>
    </lineage>
</organism>